<dbReference type="PANTHER" id="PTHR30055:SF238">
    <property type="entry name" value="MYCOFACTOCIN BIOSYNTHESIS TRANSCRIPTIONAL REGULATOR MFTR-RELATED"/>
    <property type="match status" value="1"/>
</dbReference>
<dbReference type="InterPro" id="IPR050109">
    <property type="entry name" value="HTH-type_TetR-like_transc_reg"/>
</dbReference>
<dbReference type="SUPFAM" id="SSF46689">
    <property type="entry name" value="Homeodomain-like"/>
    <property type="match status" value="1"/>
</dbReference>
<feature type="DNA-binding region" description="H-T-H motif" evidence="4">
    <location>
        <begin position="133"/>
        <end position="152"/>
    </location>
</feature>
<keyword evidence="1" id="KW-0805">Transcription regulation</keyword>
<evidence type="ECO:0000256" key="2">
    <source>
        <dbReference type="ARBA" id="ARBA00023125"/>
    </source>
</evidence>
<evidence type="ECO:0000313" key="7">
    <source>
        <dbReference type="Proteomes" id="UP000305792"/>
    </source>
</evidence>
<evidence type="ECO:0000313" key="6">
    <source>
        <dbReference type="EMBL" id="THV23458.1"/>
    </source>
</evidence>
<keyword evidence="7" id="KW-1185">Reference proteome</keyword>
<keyword evidence="3" id="KW-0804">Transcription</keyword>
<dbReference type="InterPro" id="IPR009057">
    <property type="entry name" value="Homeodomain-like_sf"/>
</dbReference>
<dbReference type="GO" id="GO:0003700">
    <property type="term" value="F:DNA-binding transcription factor activity"/>
    <property type="evidence" value="ECO:0007669"/>
    <property type="project" value="TreeGrafter"/>
</dbReference>
<name>A0A4S8P0H6_9ACTN</name>
<evidence type="ECO:0000259" key="5">
    <source>
        <dbReference type="PROSITE" id="PS50977"/>
    </source>
</evidence>
<dbReference type="Proteomes" id="UP000305792">
    <property type="component" value="Unassembled WGS sequence"/>
</dbReference>
<feature type="domain" description="HTH tetR-type" evidence="5">
    <location>
        <begin position="110"/>
        <end position="170"/>
    </location>
</feature>
<dbReference type="Pfam" id="PF00440">
    <property type="entry name" value="TetR_N"/>
    <property type="match status" value="1"/>
</dbReference>
<accession>A0A4S8P0H6</accession>
<sequence length="296" mass="32320">MTVSLRIMTNAATRSTPSTSLILRGMPSSTGASVTVSAEASGASGVSGGRWSTVMGMFLRWWCSCKAPGPTCARVWGRRAFLKCQRLSIIAVATIRVMVAGGSLREVSRRAVQSRIARTAESLFADKGFEETTVDEIAAAVGMSQRSFFRYFASKDEVVFEGLERLSEQLATRLAARPLEEPEWDSLRRSFDPVAERFADPEHREHDAAIQRIIDRSPRLLAAYLCRLERLQRALTEALLARAVRRSECGTDEVVVRAMVGGACACLHAATLHAAEDPEAFGRGLDRAMTALRPAA</sequence>
<evidence type="ECO:0000256" key="1">
    <source>
        <dbReference type="ARBA" id="ARBA00023015"/>
    </source>
</evidence>
<comment type="caution">
    <text evidence="6">The sequence shown here is derived from an EMBL/GenBank/DDBJ whole genome shotgun (WGS) entry which is preliminary data.</text>
</comment>
<dbReference type="AlphaFoldDB" id="A0A4S8P0H6"/>
<dbReference type="PROSITE" id="PS50977">
    <property type="entry name" value="HTH_TETR_2"/>
    <property type="match status" value="1"/>
</dbReference>
<dbReference type="Gene3D" id="1.10.10.60">
    <property type="entry name" value="Homeodomain-like"/>
    <property type="match status" value="1"/>
</dbReference>
<evidence type="ECO:0000256" key="4">
    <source>
        <dbReference type="PROSITE-ProRule" id="PRU00335"/>
    </source>
</evidence>
<dbReference type="PRINTS" id="PR00455">
    <property type="entry name" value="HTHTETR"/>
</dbReference>
<dbReference type="InterPro" id="IPR001647">
    <property type="entry name" value="HTH_TetR"/>
</dbReference>
<dbReference type="Gene3D" id="1.10.357.10">
    <property type="entry name" value="Tetracycline Repressor, domain 2"/>
    <property type="match status" value="1"/>
</dbReference>
<gene>
    <name evidence="6" type="ORF">E9998_22915</name>
</gene>
<keyword evidence="2 4" id="KW-0238">DNA-binding</keyword>
<reference evidence="6 7" key="1">
    <citation type="journal article" date="2018" name="Int. J. Syst. Evol. Microbiol.">
        <title>Glycomyces paridis sp. nov., isolated from the medicinal plant Paris polyphylla.</title>
        <authorList>
            <person name="Fang X.M."/>
            <person name="Bai J.L."/>
            <person name="Su J."/>
            <person name="Zhao L.L."/>
            <person name="Liu H.Y."/>
            <person name="Ma B.P."/>
            <person name="Zhang Y.Q."/>
            <person name="Yu L.Y."/>
        </authorList>
    </citation>
    <scope>NUCLEOTIDE SEQUENCE [LARGE SCALE GENOMIC DNA]</scope>
    <source>
        <strain evidence="6 7">CPCC 204357</strain>
    </source>
</reference>
<proteinExistence type="predicted"/>
<dbReference type="PANTHER" id="PTHR30055">
    <property type="entry name" value="HTH-TYPE TRANSCRIPTIONAL REGULATOR RUTR"/>
    <property type="match status" value="1"/>
</dbReference>
<dbReference type="GO" id="GO:0000976">
    <property type="term" value="F:transcription cis-regulatory region binding"/>
    <property type="evidence" value="ECO:0007669"/>
    <property type="project" value="TreeGrafter"/>
</dbReference>
<evidence type="ECO:0000256" key="3">
    <source>
        <dbReference type="ARBA" id="ARBA00023163"/>
    </source>
</evidence>
<protein>
    <submittedName>
        <fullName evidence="6">TetR family transcriptional regulator</fullName>
    </submittedName>
</protein>
<organism evidence="6 7">
    <name type="scientific">Glycomyces paridis</name>
    <dbReference type="NCBI Taxonomy" id="2126555"/>
    <lineage>
        <taxon>Bacteria</taxon>
        <taxon>Bacillati</taxon>
        <taxon>Actinomycetota</taxon>
        <taxon>Actinomycetes</taxon>
        <taxon>Glycomycetales</taxon>
        <taxon>Glycomycetaceae</taxon>
        <taxon>Glycomyces</taxon>
    </lineage>
</organism>
<dbReference type="EMBL" id="STGX01000022">
    <property type="protein sequence ID" value="THV23458.1"/>
    <property type="molecule type" value="Genomic_DNA"/>
</dbReference>